<dbReference type="SMART" id="SM00028">
    <property type="entry name" value="TPR"/>
    <property type="match status" value="3"/>
</dbReference>
<gene>
    <name evidence="1" type="ORF">DCC35_14345</name>
</gene>
<dbReference type="KEGG" id="fpf:DCC35_14345"/>
<dbReference type="InterPro" id="IPR019734">
    <property type="entry name" value="TPR_rpt"/>
</dbReference>
<dbReference type="SUPFAM" id="SSF48452">
    <property type="entry name" value="TPR-like"/>
    <property type="match status" value="1"/>
</dbReference>
<name>A0A4D7JJR6_9BACT</name>
<keyword evidence="2" id="KW-1185">Reference proteome</keyword>
<organism evidence="1 2">
    <name type="scientific">Mangrovivirga cuniculi</name>
    <dbReference type="NCBI Taxonomy" id="2715131"/>
    <lineage>
        <taxon>Bacteria</taxon>
        <taxon>Pseudomonadati</taxon>
        <taxon>Bacteroidota</taxon>
        <taxon>Cytophagia</taxon>
        <taxon>Cytophagales</taxon>
        <taxon>Mangrovivirgaceae</taxon>
        <taxon>Mangrovivirga</taxon>
    </lineage>
</organism>
<accession>A0A4D7JJR6</accession>
<dbReference type="Pfam" id="PF13181">
    <property type="entry name" value="TPR_8"/>
    <property type="match status" value="2"/>
</dbReference>
<dbReference type="InterPro" id="IPR011990">
    <property type="entry name" value="TPR-like_helical_dom_sf"/>
</dbReference>
<dbReference type="InterPro" id="IPR019412">
    <property type="entry name" value="IML2/TPR_39"/>
</dbReference>
<dbReference type="RefSeq" id="WP_137091438.1">
    <property type="nucleotide sequence ID" value="NZ_CP028923.1"/>
</dbReference>
<evidence type="ECO:0008006" key="3">
    <source>
        <dbReference type="Google" id="ProtNLM"/>
    </source>
</evidence>
<evidence type="ECO:0000313" key="1">
    <source>
        <dbReference type="EMBL" id="QCK15841.1"/>
    </source>
</evidence>
<dbReference type="Gene3D" id="1.25.40.10">
    <property type="entry name" value="Tetratricopeptide repeat domain"/>
    <property type="match status" value="2"/>
</dbReference>
<sequence>MFFNFTDITKQACLIWLCLFFLFNFNTFSQPSDAFFDLKKDQPTEYKKLYSEGIKVLLNPQIDKAEETIEEIEEFIDAPGTSEYLKCRAYLLISMIEARYENNFSAFRNFRKAHSIYKENKDLDEKYALPGGLMHLTLSSVPKKYAWILDILGLNGSKETGIKLIDQASENKESFEGREARLIYPLIANYFLQDQALARKKADQLNLESNLDLIVFLISNSKARGGNAIVANINKFDDEVFKLFPPAYFLIGETFLRKGDYAMARNHLNIFRNKQSSNEYLSAANLNIFLSFYLNNQIDEGKRFLSTVDYYSEKTEADRYANEYLKNFDFDSENYKMIWKLRLATDGGFDRFAQNIIDKDPDFKKREHQTEWIYRKARFFHNTGDIEKAKNDYLSIISLQKDNNWYYAPNSCIQLARIYLEEDHPDKAKLYLNKIKSYNNYPYQESIEYEANLISREIKNEQ</sequence>
<dbReference type="PANTHER" id="PTHR31859">
    <property type="entry name" value="TETRATRICOPEPTIDE REPEAT PROTEIN 39 FAMILY MEMBER"/>
    <property type="match status" value="1"/>
</dbReference>
<protein>
    <recommendedName>
        <fullName evidence="3">Tetratricopeptide repeat protein</fullName>
    </recommendedName>
</protein>
<evidence type="ECO:0000313" key="2">
    <source>
        <dbReference type="Proteomes" id="UP000298616"/>
    </source>
</evidence>
<reference evidence="1 2" key="1">
    <citation type="submission" date="2018-04" db="EMBL/GenBank/DDBJ databases">
        <title>Complete genome uncultured novel isolate.</title>
        <authorList>
            <person name="Merlino G."/>
        </authorList>
    </citation>
    <scope>NUCLEOTIDE SEQUENCE [LARGE SCALE GENOMIC DNA]</scope>
    <source>
        <strain evidence="2">R1DC9</strain>
    </source>
</reference>
<dbReference type="OrthoDB" id="1466726at2"/>
<dbReference type="EMBL" id="CP028923">
    <property type="protein sequence ID" value="QCK15841.1"/>
    <property type="molecule type" value="Genomic_DNA"/>
</dbReference>
<dbReference type="PANTHER" id="PTHR31859:SF1">
    <property type="entry name" value="TETRATRICOPEPTIDE REPEAT PROTEIN 39C"/>
    <property type="match status" value="1"/>
</dbReference>
<dbReference type="Proteomes" id="UP000298616">
    <property type="component" value="Chromosome"/>
</dbReference>
<dbReference type="AlphaFoldDB" id="A0A4D7JJR6"/>
<proteinExistence type="predicted"/>